<dbReference type="CDD" id="cd02440">
    <property type="entry name" value="AdoMet_MTases"/>
    <property type="match status" value="1"/>
</dbReference>
<evidence type="ECO:0000256" key="1">
    <source>
        <dbReference type="ARBA" id="ARBA00022603"/>
    </source>
</evidence>
<sequence>MTDAELPDVPEHYFTGGPATAAERRTVTVRLAGRDVEVEVASGVFSPGRVDLGTQVLLRAAPTPPSTGRLLDLGCGWGPLALTLATESPEATVWAVDVSERALDLTRRNAQRLGLANLRTARPGPGGVPDDVTFTAIWSNPPIRVGKDVLHDMLRTWLARLAPSSGDADGAWLVVQRNLGADSLARWIEAELGESLGVRVERAASAKGYRVLRVTR</sequence>
<evidence type="ECO:0000259" key="3">
    <source>
        <dbReference type="Pfam" id="PF05175"/>
    </source>
</evidence>
<reference evidence="4 5" key="1">
    <citation type="submission" date="2019-02" db="EMBL/GenBank/DDBJ databases">
        <title>Sequencing the genomes of 1000 actinobacteria strains.</title>
        <authorList>
            <person name="Klenk H.-P."/>
        </authorList>
    </citation>
    <scope>NUCLEOTIDE SEQUENCE [LARGE SCALE GENOMIC DNA]</scope>
    <source>
        <strain evidence="4 5">DSM 16932</strain>
    </source>
</reference>
<dbReference type="Gene3D" id="3.40.50.150">
    <property type="entry name" value="Vaccinia Virus protein VP39"/>
    <property type="match status" value="1"/>
</dbReference>
<keyword evidence="5" id="KW-1185">Reference proteome</keyword>
<dbReference type="RefSeq" id="WP_242607886.1">
    <property type="nucleotide sequence ID" value="NZ_SGWX01000001.1"/>
</dbReference>
<dbReference type="EMBL" id="SGWX01000001">
    <property type="protein sequence ID" value="RZS61325.1"/>
    <property type="molecule type" value="Genomic_DNA"/>
</dbReference>
<comment type="caution">
    <text evidence="4">The sequence shown here is derived from an EMBL/GenBank/DDBJ whole genome shotgun (WGS) entry which is preliminary data.</text>
</comment>
<dbReference type="GO" id="GO:0008757">
    <property type="term" value="F:S-adenosylmethionine-dependent methyltransferase activity"/>
    <property type="evidence" value="ECO:0007669"/>
    <property type="project" value="InterPro"/>
</dbReference>
<keyword evidence="1 4" id="KW-0489">Methyltransferase</keyword>
<evidence type="ECO:0000256" key="2">
    <source>
        <dbReference type="ARBA" id="ARBA00022679"/>
    </source>
</evidence>
<dbReference type="InterPro" id="IPR046977">
    <property type="entry name" value="RsmC/RlmG"/>
</dbReference>
<name>A0A4Q7M0N5_9MICO</name>
<dbReference type="Proteomes" id="UP000293852">
    <property type="component" value="Unassembled WGS sequence"/>
</dbReference>
<dbReference type="InterPro" id="IPR029063">
    <property type="entry name" value="SAM-dependent_MTases_sf"/>
</dbReference>
<dbReference type="SUPFAM" id="SSF53335">
    <property type="entry name" value="S-adenosyl-L-methionine-dependent methyltransferases"/>
    <property type="match status" value="1"/>
</dbReference>
<feature type="domain" description="Methyltransferase small" evidence="3">
    <location>
        <begin position="37"/>
        <end position="212"/>
    </location>
</feature>
<dbReference type="PANTHER" id="PTHR47816:SF4">
    <property type="entry name" value="RIBOSOMAL RNA SMALL SUBUNIT METHYLTRANSFERASE C"/>
    <property type="match status" value="1"/>
</dbReference>
<dbReference type="PANTHER" id="PTHR47816">
    <property type="entry name" value="RIBOSOMAL RNA SMALL SUBUNIT METHYLTRANSFERASE C"/>
    <property type="match status" value="1"/>
</dbReference>
<dbReference type="GO" id="GO:0032259">
    <property type="term" value="P:methylation"/>
    <property type="evidence" value="ECO:0007669"/>
    <property type="project" value="UniProtKB-KW"/>
</dbReference>
<dbReference type="InterPro" id="IPR007848">
    <property type="entry name" value="Small_mtfrase_dom"/>
</dbReference>
<evidence type="ECO:0000313" key="5">
    <source>
        <dbReference type="Proteomes" id="UP000293852"/>
    </source>
</evidence>
<proteinExistence type="predicted"/>
<dbReference type="AlphaFoldDB" id="A0A4Q7M0N5"/>
<dbReference type="Pfam" id="PF05175">
    <property type="entry name" value="MTS"/>
    <property type="match status" value="1"/>
</dbReference>
<evidence type="ECO:0000313" key="4">
    <source>
        <dbReference type="EMBL" id="RZS61325.1"/>
    </source>
</evidence>
<gene>
    <name evidence="4" type="ORF">EV386_1623</name>
</gene>
<accession>A0A4Q7M0N5</accession>
<protein>
    <submittedName>
        <fullName evidence="4">16S rRNA m(2)G 1207 methyltransferase</fullName>
    </submittedName>
</protein>
<keyword evidence="2 4" id="KW-0808">Transferase</keyword>
<organism evidence="4 5">
    <name type="scientific">Xylanimonas ulmi</name>
    <dbReference type="NCBI Taxonomy" id="228973"/>
    <lineage>
        <taxon>Bacteria</taxon>
        <taxon>Bacillati</taxon>
        <taxon>Actinomycetota</taxon>
        <taxon>Actinomycetes</taxon>
        <taxon>Micrococcales</taxon>
        <taxon>Promicromonosporaceae</taxon>
        <taxon>Xylanimonas</taxon>
    </lineage>
</organism>